<dbReference type="PROSITE" id="PS01360">
    <property type="entry name" value="ZF_MYND_1"/>
    <property type="match status" value="1"/>
</dbReference>
<evidence type="ECO:0000313" key="6">
    <source>
        <dbReference type="EMBL" id="KIJ22693.1"/>
    </source>
</evidence>
<dbReference type="Pfam" id="PF01753">
    <property type="entry name" value="zf-MYND"/>
    <property type="match status" value="1"/>
</dbReference>
<reference evidence="6 7" key="1">
    <citation type="submission" date="2014-06" db="EMBL/GenBank/DDBJ databases">
        <title>Evolutionary Origins and Diversification of the Mycorrhizal Mutualists.</title>
        <authorList>
            <consortium name="DOE Joint Genome Institute"/>
            <consortium name="Mycorrhizal Genomics Consortium"/>
            <person name="Kohler A."/>
            <person name="Kuo A."/>
            <person name="Nagy L.G."/>
            <person name="Floudas D."/>
            <person name="Copeland A."/>
            <person name="Barry K.W."/>
            <person name="Cichocki N."/>
            <person name="Veneault-Fourrey C."/>
            <person name="LaButti K."/>
            <person name="Lindquist E.A."/>
            <person name="Lipzen A."/>
            <person name="Lundell T."/>
            <person name="Morin E."/>
            <person name="Murat C."/>
            <person name="Riley R."/>
            <person name="Ohm R."/>
            <person name="Sun H."/>
            <person name="Tunlid A."/>
            <person name="Henrissat B."/>
            <person name="Grigoriev I.V."/>
            <person name="Hibbett D.S."/>
            <person name="Martin F."/>
        </authorList>
    </citation>
    <scope>NUCLEOTIDE SEQUENCE [LARGE SCALE GENOMIC DNA]</scope>
    <source>
        <strain evidence="6 7">SS14</strain>
    </source>
</reference>
<gene>
    <name evidence="6" type="ORF">M422DRAFT_39963</name>
</gene>
<protein>
    <recommendedName>
        <fullName evidence="5">MYND-type domain-containing protein</fullName>
    </recommendedName>
</protein>
<dbReference type="EMBL" id="KN838007">
    <property type="protein sequence ID" value="KIJ22693.1"/>
    <property type="molecule type" value="Genomic_DNA"/>
</dbReference>
<evidence type="ECO:0000256" key="2">
    <source>
        <dbReference type="ARBA" id="ARBA00022771"/>
    </source>
</evidence>
<dbReference type="OrthoDB" id="265717at2759"/>
<dbReference type="PROSITE" id="PS50865">
    <property type="entry name" value="ZF_MYND_2"/>
    <property type="match status" value="1"/>
</dbReference>
<evidence type="ECO:0000256" key="3">
    <source>
        <dbReference type="ARBA" id="ARBA00022833"/>
    </source>
</evidence>
<sequence>MEDTKGFPWVREAVENGVLEGILEFLLRLKGVKNNDAYASEKMMLHFLVGNLPCYLSYKSVLEVTKKAIESLDWSKVKSAGEEWEAAVESLRKMVEARSVIAGLTPRKYRPYCAKCLERIPNLRRCTKCNHSLYCGKKCQTDDHKAGHKSLCGEMIKVYHPHCPDSYLPSDLIYIHDFLHVDIMSQRSNILENALETYPDTLSEVLIMVDYTVSPRDLKIMSPLHFIKLTDSSHLPAYVLSPFNFDIMRMIDAAKKTDRTLVVAFIRLGMYERAMVVSCVPKLEWADEKVTMVLSEEEEKAVKVLHEDTREPVPLYYVDEDYINDREP</sequence>
<evidence type="ECO:0000256" key="1">
    <source>
        <dbReference type="ARBA" id="ARBA00022723"/>
    </source>
</evidence>
<dbReference type="InterPro" id="IPR046341">
    <property type="entry name" value="SET_dom_sf"/>
</dbReference>
<keyword evidence="2 4" id="KW-0863">Zinc-finger</keyword>
<dbReference type="SUPFAM" id="SSF144232">
    <property type="entry name" value="HIT/MYND zinc finger-like"/>
    <property type="match status" value="1"/>
</dbReference>
<feature type="domain" description="MYND-type" evidence="5">
    <location>
        <begin position="113"/>
        <end position="152"/>
    </location>
</feature>
<dbReference type="InterPro" id="IPR002893">
    <property type="entry name" value="Znf_MYND"/>
</dbReference>
<dbReference type="Gene3D" id="6.10.140.2220">
    <property type="match status" value="1"/>
</dbReference>
<dbReference type="GO" id="GO:0008270">
    <property type="term" value="F:zinc ion binding"/>
    <property type="evidence" value="ECO:0007669"/>
    <property type="project" value="UniProtKB-KW"/>
</dbReference>
<evidence type="ECO:0000259" key="5">
    <source>
        <dbReference type="PROSITE" id="PS50865"/>
    </source>
</evidence>
<name>A0A0C9T1M4_SPHS4</name>
<proteinExistence type="predicted"/>
<dbReference type="Proteomes" id="UP000054279">
    <property type="component" value="Unassembled WGS sequence"/>
</dbReference>
<accession>A0A0C9T1M4</accession>
<evidence type="ECO:0000313" key="7">
    <source>
        <dbReference type="Proteomes" id="UP000054279"/>
    </source>
</evidence>
<keyword evidence="7" id="KW-1185">Reference proteome</keyword>
<dbReference type="Gene3D" id="2.170.270.10">
    <property type="entry name" value="SET domain"/>
    <property type="match status" value="1"/>
</dbReference>
<organism evidence="6 7">
    <name type="scientific">Sphaerobolus stellatus (strain SS14)</name>
    <dbReference type="NCBI Taxonomy" id="990650"/>
    <lineage>
        <taxon>Eukaryota</taxon>
        <taxon>Fungi</taxon>
        <taxon>Dikarya</taxon>
        <taxon>Basidiomycota</taxon>
        <taxon>Agaricomycotina</taxon>
        <taxon>Agaricomycetes</taxon>
        <taxon>Phallomycetidae</taxon>
        <taxon>Geastrales</taxon>
        <taxon>Sphaerobolaceae</taxon>
        <taxon>Sphaerobolus</taxon>
    </lineage>
</organism>
<dbReference type="HOGENOM" id="CLU_847785_0_0_1"/>
<evidence type="ECO:0000256" key="4">
    <source>
        <dbReference type="PROSITE-ProRule" id="PRU00134"/>
    </source>
</evidence>
<dbReference type="AlphaFoldDB" id="A0A0C9T1M4"/>
<keyword evidence="1" id="KW-0479">Metal-binding</keyword>
<keyword evidence="3" id="KW-0862">Zinc</keyword>